<sequence length="150" mass="16276">MAVETSTRIGYQEKFEFAKDAANAMLSTVNDSKSIGYASIEDAVAAVKKEDVKFAVVPVESTAHGSYYDTYDLLLKYDVAVVGESKPSTKSARFWLVAKTPTEPSLKMTTCKTSLAFAFASGNAHGQLHRALGLFASRDIDLSKVESRPL</sequence>
<dbReference type="Pfam" id="PF00800">
    <property type="entry name" value="PDT"/>
    <property type="match status" value="1"/>
</dbReference>
<dbReference type="GO" id="GO:0005737">
    <property type="term" value="C:cytoplasm"/>
    <property type="evidence" value="ECO:0007669"/>
    <property type="project" value="TreeGrafter"/>
</dbReference>
<dbReference type="SUPFAM" id="SSF53850">
    <property type="entry name" value="Periplasmic binding protein-like II"/>
    <property type="match status" value="1"/>
</dbReference>
<evidence type="ECO:0000313" key="8">
    <source>
        <dbReference type="Proteomes" id="UP000237271"/>
    </source>
</evidence>
<evidence type="ECO:0000259" key="6">
    <source>
        <dbReference type="PROSITE" id="PS51171"/>
    </source>
</evidence>
<dbReference type="Proteomes" id="UP000237271">
    <property type="component" value="Unassembled WGS sequence"/>
</dbReference>
<gene>
    <name evidence="7" type="ORF">PHPALM_13468</name>
</gene>
<keyword evidence="3" id="KW-0584">Phenylalanine biosynthesis</keyword>
<accession>A0A2P4XX74</accession>
<comment type="pathway">
    <text evidence="5">Amino-acid biosynthesis.</text>
</comment>
<dbReference type="InterPro" id="IPR018528">
    <property type="entry name" value="Preph_deHydtase_CS"/>
</dbReference>
<dbReference type="PROSITE" id="PS51171">
    <property type="entry name" value="PREPHENATE_DEHYDR_3"/>
    <property type="match status" value="1"/>
</dbReference>
<name>A0A2P4XX74_9STRA</name>
<dbReference type="AlphaFoldDB" id="A0A2P4XX74"/>
<organism evidence="7 8">
    <name type="scientific">Phytophthora palmivora</name>
    <dbReference type="NCBI Taxonomy" id="4796"/>
    <lineage>
        <taxon>Eukaryota</taxon>
        <taxon>Sar</taxon>
        <taxon>Stramenopiles</taxon>
        <taxon>Oomycota</taxon>
        <taxon>Peronosporomycetes</taxon>
        <taxon>Peronosporales</taxon>
        <taxon>Peronosporaceae</taxon>
        <taxon>Phytophthora</taxon>
    </lineage>
</organism>
<dbReference type="PANTHER" id="PTHR21022">
    <property type="entry name" value="PREPHENATE DEHYDRATASE P PROTEIN"/>
    <property type="match status" value="1"/>
</dbReference>
<dbReference type="PROSITE" id="PS00858">
    <property type="entry name" value="PREPHENATE_DEHYDR_2"/>
    <property type="match status" value="1"/>
</dbReference>
<dbReference type="OrthoDB" id="2414662at2759"/>
<evidence type="ECO:0000256" key="3">
    <source>
        <dbReference type="ARBA" id="ARBA00023222"/>
    </source>
</evidence>
<evidence type="ECO:0000256" key="2">
    <source>
        <dbReference type="ARBA" id="ARBA00023141"/>
    </source>
</evidence>
<keyword evidence="2" id="KW-0057">Aromatic amino acid biosynthesis</keyword>
<proteinExistence type="predicted"/>
<keyword evidence="1" id="KW-0028">Amino-acid biosynthesis</keyword>
<keyword evidence="4" id="KW-0456">Lyase</keyword>
<evidence type="ECO:0000313" key="7">
    <source>
        <dbReference type="EMBL" id="POM70141.1"/>
    </source>
</evidence>
<keyword evidence="8" id="KW-1185">Reference proteome</keyword>
<evidence type="ECO:0000256" key="4">
    <source>
        <dbReference type="ARBA" id="ARBA00023239"/>
    </source>
</evidence>
<dbReference type="GO" id="GO:0009094">
    <property type="term" value="P:L-phenylalanine biosynthetic process"/>
    <property type="evidence" value="ECO:0007669"/>
    <property type="project" value="UniProtKB-KW"/>
</dbReference>
<dbReference type="EMBL" id="NCKW01007359">
    <property type="protein sequence ID" value="POM70141.1"/>
    <property type="molecule type" value="Genomic_DNA"/>
</dbReference>
<protein>
    <submittedName>
        <fullName evidence="7">Transaminase prephenate dehydratase 1-aminocyclopropane-1-carboxylate synthase activity</fullName>
    </submittedName>
</protein>
<feature type="domain" description="Prephenate dehydratase" evidence="6">
    <location>
        <begin position="7"/>
        <end position="150"/>
    </location>
</feature>
<dbReference type="Gene3D" id="3.30.70.260">
    <property type="match status" value="1"/>
</dbReference>
<evidence type="ECO:0000256" key="5">
    <source>
        <dbReference type="ARBA" id="ARBA00029440"/>
    </source>
</evidence>
<dbReference type="InterPro" id="IPR045865">
    <property type="entry name" value="ACT-like_dom_sf"/>
</dbReference>
<dbReference type="GO" id="GO:0004664">
    <property type="term" value="F:prephenate dehydratase activity"/>
    <property type="evidence" value="ECO:0007669"/>
    <property type="project" value="InterPro"/>
</dbReference>
<dbReference type="InterPro" id="IPR001086">
    <property type="entry name" value="Preph_deHydtase"/>
</dbReference>
<dbReference type="SUPFAM" id="SSF55021">
    <property type="entry name" value="ACT-like"/>
    <property type="match status" value="1"/>
</dbReference>
<dbReference type="PANTHER" id="PTHR21022:SF19">
    <property type="entry name" value="PREPHENATE DEHYDRATASE-RELATED"/>
    <property type="match status" value="1"/>
</dbReference>
<evidence type="ECO:0000256" key="1">
    <source>
        <dbReference type="ARBA" id="ARBA00022605"/>
    </source>
</evidence>
<comment type="caution">
    <text evidence="7">The sequence shown here is derived from an EMBL/GenBank/DDBJ whole genome shotgun (WGS) entry which is preliminary data.</text>
</comment>
<reference evidence="7 8" key="1">
    <citation type="journal article" date="2017" name="Genome Biol. Evol.">
        <title>Phytophthora megakarya and P. palmivora, closely related causal agents of cacao black pod rot, underwent increases in genome sizes and gene numbers by different mechanisms.</title>
        <authorList>
            <person name="Ali S.S."/>
            <person name="Shao J."/>
            <person name="Lary D.J."/>
            <person name="Kronmiller B."/>
            <person name="Shen D."/>
            <person name="Strem M.D."/>
            <person name="Amoako-Attah I."/>
            <person name="Akrofi A.Y."/>
            <person name="Begoude B.A."/>
            <person name="Ten Hoopen G.M."/>
            <person name="Coulibaly K."/>
            <person name="Kebe B.I."/>
            <person name="Melnick R.L."/>
            <person name="Guiltinan M.J."/>
            <person name="Tyler B.M."/>
            <person name="Meinhardt L.W."/>
            <person name="Bailey B.A."/>
        </authorList>
    </citation>
    <scope>NUCLEOTIDE SEQUENCE [LARGE SCALE GENOMIC DNA]</scope>
    <source>
        <strain evidence="8">sbr112.9</strain>
    </source>
</reference>
<dbReference type="Gene3D" id="3.40.190.10">
    <property type="entry name" value="Periplasmic binding protein-like II"/>
    <property type="match status" value="1"/>
</dbReference>